<dbReference type="AlphaFoldDB" id="A0A8J7HKW7"/>
<dbReference type="Proteomes" id="UP000632766">
    <property type="component" value="Unassembled WGS sequence"/>
</dbReference>
<proteinExistence type="predicted"/>
<name>A0A8J7HKW7_9NOST</name>
<accession>A0A8J7HKW7</accession>
<dbReference type="RefSeq" id="WP_198123521.1">
    <property type="nucleotide sequence ID" value="NZ_JAECZC010000005.1"/>
</dbReference>
<gene>
    <name evidence="1" type="ORF">I8748_04840</name>
</gene>
<evidence type="ECO:0000313" key="2">
    <source>
        <dbReference type="Proteomes" id="UP000632766"/>
    </source>
</evidence>
<organism evidence="1 2">
    <name type="scientific">Amazonocrinis nigriterrae CENA67</name>
    <dbReference type="NCBI Taxonomy" id="2794033"/>
    <lineage>
        <taxon>Bacteria</taxon>
        <taxon>Bacillati</taxon>
        <taxon>Cyanobacteriota</taxon>
        <taxon>Cyanophyceae</taxon>
        <taxon>Nostocales</taxon>
        <taxon>Nostocaceae</taxon>
        <taxon>Amazonocrinis</taxon>
        <taxon>Amazonocrinis nigriterrae</taxon>
    </lineage>
</organism>
<protein>
    <submittedName>
        <fullName evidence="1">Uncharacterized protein</fullName>
    </submittedName>
</protein>
<keyword evidence="2" id="KW-1185">Reference proteome</keyword>
<comment type="caution">
    <text evidence="1">The sequence shown here is derived from an EMBL/GenBank/DDBJ whole genome shotgun (WGS) entry which is preliminary data.</text>
</comment>
<reference evidence="1 2" key="1">
    <citation type="journal article" date="2021" name="Int. J. Syst. Evol. Microbiol.">
        <title>Amazonocrinis nigriterrae gen. nov., sp. nov., Atlanticothrix silvestris gen. nov., sp. nov. and Dendronalium phyllosphericum gen. nov., sp. nov., nostocacean cyanobacteria from Brazilian environments.</title>
        <authorList>
            <person name="Alvarenga D.O."/>
            <person name="Andreote A.P.D."/>
            <person name="Branco L.H.Z."/>
            <person name="Delbaje E."/>
            <person name="Cruz R.B."/>
            <person name="Varani A.M."/>
            <person name="Fiore M.F."/>
        </authorList>
    </citation>
    <scope>NUCLEOTIDE SEQUENCE [LARGE SCALE GENOMIC DNA]</scope>
    <source>
        <strain evidence="1 2">CENA67</strain>
    </source>
</reference>
<sequence length="106" mass="11861">MQNINFIPEPIGETTDVESWLSRAGLKFEDLGNDAVSIAIRKQWREYQAAVQRCCAALHQPPERVQLSGVYAKLRVPYGATKNLMKKEIVNGELGMGNWEWGIGNG</sequence>
<evidence type="ECO:0000313" key="1">
    <source>
        <dbReference type="EMBL" id="MBH8561508.1"/>
    </source>
</evidence>
<dbReference type="EMBL" id="JAECZC010000005">
    <property type="protein sequence ID" value="MBH8561508.1"/>
    <property type="molecule type" value="Genomic_DNA"/>
</dbReference>